<dbReference type="PANTHER" id="PTHR33337:SF40">
    <property type="entry name" value="CENP-V_GFA DOMAIN-CONTAINING PROTEIN-RELATED"/>
    <property type="match status" value="1"/>
</dbReference>
<dbReference type="AlphaFoldDB" id="A0A9P9DL73"/>
<dbReference type="GO" id="GO:0046872">
    <property type="term" value="F:metal ion binding"/>
    <property type="evidence" value="ECO:0007669"/>
    <property type="project" value="UniProtKB-KW"/>
</dbReference>
<proteinExistence type="inferred from homology"/>
<gene>
    <name evidence="6" type="ORF">EDB81DRAFT_861467</name>
</gene>
<evidence type="ECO:0000259" key="5">
    <source>
        <dbReference type="PROSITE" id="PS51891"/>
    </source>
</evidence>
<dbReference type="EMBL" id="JAGMUV010000024">
    <property type="protein sequence ID" value="KAH7121525.1"/>
    <property type="molecule type" value="Genomic_DNA"/>
</dbReference>
<evidence type="ECO:0000313" key="6">
    <source>
        <dbReference type="EMBL" id="KAH7121525.1"/>
    </source>
</evidence>
<dbReference type="PROSITE" id="PS51891">
    <property type="entry name" value="CENP_V_GFA"/>
    <property type="match status" value="1"/>
</dbReference>
<dbReference type="Pfam" id="PF04828">
    <property type="entry name" value="GFA"/>
    <property type="match status" value="1"/>
</dbReference>
<accession>A0A9P9DL73</accession>
<evidence type="ECO:0000256" key="2">
    <source>
        <dbReference type="ARBA" id="ARBA00022723"/>
    </source>
</evidence>
<organism evidence="6 7">
    <name type="scientific">Dactylonectria macrodidyma</name>
    <dbReference type="NCBI Taxonomy" id="307937"/>
    <lineage>
        <taxon>Eukaryota</taxon>
        <taxon>Fungi</taxon>
        <taxon>Dikarya</taxon>
        <taxon>Ascomycota</taxon>
        <taxon>Pezizomycotina</taxon>
        <taxon>Sordariomycetes</taxon>
        <taxon>Hypocreomycetidae</taxon>
        <taxon>Hypocreales</taxon>
        <taxon>Nectriaceae</taxon>
        <taxon>Dactylonectria</taxon>
    </lineage>
</organism>
<dbReference type="SUPFAM" id="SSF51316">
    <property type="entry name" value="Mss4-like"/>
    <property type="match status" value="1"/>
</dbReference>
<feature type="domain" description="CENP-V/GFA" evidence="5">
    <location>
        <begin position="5"/>
        <end position="116"/>
    </location>
</feature>
<keyword evidence="3" id="KW-0862">Zinc</keyword>
<keyword evidence="2" id="KW-0479">Metal-binding</keyword>
<comment type="caution">
    <text evidence="6">The sequence shown here is derived from an EMBL/GenBank/DDBJ whole genome shotgun (WGS) entry which is preliminary data.</text>
</comment>
<evidence type="ECO:0000313" key="7">
    <source>
        <dbReference type="Proteomes" id="UP000738349"/>
    </source>
</evidence>
<evidence type="ECO:0000256" key="4">
    <source>
        <dbReference type="ARBA" id="ARBA00023239"/>
    </source>
</evidence>
<reference evidence="6" key="1">
    <citation type="journal article" date="2021" name="Nat. Commun.">
        <title>Genetic determinants of endophytism in the Arabidopsis root mycobiome.</title>
        <authorList>
            <person name="Mesny F."/>
            <person name="Miyauchi S."/>
            <person name="Thiergart T."/>
            <person name="Pickel B."/>
            <person name="Atanasova L."/>
            <person name="Karlsson M."/>
            <person name="Huettel B."/>
            <person name="Barry K.W."/>
            <person name="Haridas S."/>
            <person name="Chen C."/>
            <person name="Bauer D."/>
            <person name="Andreopoulos W."/>
            <person name="Pangilinan J."/>
            <person name="LaButti K."/>
            <person name="Riley R."/>
            <person name="Lipzen A."/>
            <person name="Clum A."/>
            <person name="Drula E."/>
            <person name="Henrissat B."/>
            <person name="Kohler A."/>
            <person name="Grigoriev I.V."/>
            <person name="Martin F.M."/>
            <person name="Hacquard S."/>
        </authorList>
    </citation>
    <scope>NUCLEOTIDE SEQUENCE</scope>
    <source>
        <strain evidence="6">MPI-CAGE-AT-0147</strain>
    </source>
</reference>
<dbReference type="Proteomes" id="UP000738349">
    <property type="component" value="Unassembled WGS sequence"/>
</dbReference>
<dbReference type="PANTHER" id="PTHR33337">
    <property type="entry name" value="GFA DOMAIN-CONTAINING PROTEIN"/>
    <property type="match status" value="1"/>
</dbReference>
<keyword evidence="7" id="KW-1185">Reference proteome</keyword>
<dbReference type="Gene3D" id="3.90.1590.10">
    <property type="entry name" value="glutathione-dependent formaldehyde- activating enzyme (gfa)"/>
    <property type="match status" value="1"/>
</dbReference>
<dbReference type="OrthoDB" id="2212170at2759"/>
<sequence>MPAPYTGQCLCGAVTLSISSEPVAVFSCLCEHCSKGAGGTHQVIAKFATKDVQITDESTAIRQYNLTDTASGNVKEKSFCGTCGCTLWTIPGAAKGVYHLVRTSILDGGLNLQPGSEIFVKNRPAWAKAVEGVPQFDGMRK</sequence>
<dbReference type="InterPro" id="IPR011057">
    <property type="entry name" value="Mss4-like_sf"/>
</dbReference>
<keyword evidence="4" id="KW-0456">Lyase</keyword>
<comment type="similarity">
    <text evidence="1">Belongs to the Gfa family.</text>
</comment>
<protein>
    <submittedName>
        <fullName evidence="6">Mss4-like protein</fullName>
    </submittedName>
</protein>
<evidence type="ECO:0000256" key="1">
    <source>
        <dbReference type="ARBA" id="ARBA00005495"/>
    </source>
</evidence>
<name>A0A9P9DL73_9HYPO</name>
<dbReference type="GO" id="GO:0016846">
    <property type="term" value="F:carbon-sulfur lyase activity"/>
    <property type="evidence" value="ECO:0007669"/>
    <property type="project" value="InterPro"/>
</dbReference>
<dbReference type="InterPro" id="IPR006913">
    <property type="entry name" value="CENP-V/GFA"/>
</dbReference>
<evidence type="ECO:0000256" key="3">
    <source>
        <dbReference type="ARBA" id="ARBA00022833"/>
    </source>
</evidence>